<evidence type="ECO:0000313" key="8">
    <source>
        <dbReference type="Proteomes" id="UP000003165"/>
    </source>
</evidence>
<evidence type="ECO:0000256" key="4">
    <source>
        <dbReference type="ARBA" id="ARBA00022764"/>
    </source>
</evidence>
<keyword evidence="4 5" id="KW-0574">Periplasm</keyword>
<dbReference type="PIRSF" id="PIRSF019574">
    <property type="entry name" value="Periplasmic_polyamine_BP"/>
    <property type="match status" value="1"/>
</dbReference>
<dbReference type="PANTHER" id="PTHR30222:SF12">
    <property type="entry name" value="NORSPERMIDINE SENSOR"/>
    <property type="match status" value="1"/>
</dbReference>
<dbReference type="Pfam" id="PF13416">
    <property type="entry name" value="SBP_bac_8"/>
    <property type="match status" value="1"/>
</dbReference>
<comment type="subcellular location">
    <subcellularLocation>
        <location evidence="1 5">Periplasm</location>
    </subcellularLocation>
</comment>
<accession>B9Z6B8</accession>
<dbReference type="GO" id="GO:0015846">
    <property type="term" value="P:polyamine transport"/>
    <property type="evidence" value="ECO:0007669"/>
    <property type="project" value="InterPro"/>
</dbReference>
<feature type="chain" id="PRO_5002893826" description="Putrescine-binding periplasmic protein" evidence="6">
    <location>
        <begin position="23"/>
        <end position="351"/>
    </location>
</feature>
<name>B9Z6B8_9NEIS</name>
<dbReference type="GO" id="GO:0019808">
    <property type="term" value="F:polyamine binding"/>
    <property type="evidence" value="ECO:0007669"/>
    <property type="project" value="InterPro"/>
</dbReference>
<evidence type="ECO:0000256" key="1">
    <source>
        <dbReference type="ARBA" id="ARBA00004418"/>
    </source>
</evidence>
<dbReference type="InterPro" id="IPR001188">
    <property type="entry name" value="Sperm_putr-bd"/>
</dbReference>
<comment type="function">
    <text evidence="5">Required for the activity of the bacterial periplasmic transport system of putrescine.</text>
</comment>
<dbReference type="EMBL" id="ACIS01000008">
    <property type="protein sequence ID" value="EEG07493.1"/>
    <property type="molecule type" value="Genomic_DNA"/>
</dbReference>
<dbReference type="PRINTS" id="PR00909">
    <property type="entry name" value="SPERMDNBNDNG"/>
</dbReference>
<dbReference type="SUPFAM" id="SSF53850">
    <property type="entry name" value="Periplasmic binding protein-like II"/>
    <property type="match status" value="1"/>
</dbReference>
<evidence type="ECO:0000313" key="7">
    <source>
        <dbReference type="EMBL" id="EEG07493.1"/>
    </source>
</evidence>
<comment type="similarity">
    <text evidence="5">Belongs to the bacterial solute-binding protein PotD/PotF family.</text>
</comment>
<evidence type="ECO:0000256" key="3">
    <source>
        <dbReference type="ARBA" id="ARBA00022729"/>
    </source>
</evidence>
<dbReference type="Gene3D" id="3.40.190.10">
    <property type="entry name" value="Periplasmic binding protein-like II"/>
    <property type="match status" value="2"/>
</dbReference>
<evidence type="ECO:0000256" key="2">
    <source>
        <dbReference type="ARBA" id="ARBA00022448"/>
    </source>
</evidence>
<protein>
    <recommendedName>
        <fullName evidence="5">Putrescine-binding periplasmic protein</fullName>
    </recommendedName>
</protein>
<comment type="caution">
    <text evidence="7">The sequence shown here is derived from an EMBL/GenBank/DDBJ whole genome shotgun (WGS) entry which is preliminary data.</text>
</comment>
<keyword evidence="8" id="KW-1185">Reference proteome</keyword>
<dbReference type="GO" id="GO:0042597">
    <property type="term" value="C:periplasmic space"/>
    <property type="evidence" value="ECO:0007669"/>
    <property type="project" value="UniProtKB-SubCell"/>
</dbReference>
<gene>
    <name evidence="7" type="ORF">FuraDRAFT_2815</name>
</gene>
<sequence length="351" mass="38687" precursor="true">MKRKAVILVATALATVASASHAASSVLNVYNWSDYIAEDTIPNFQKQTGIKVRYDVYDSNEILQAKMLTGKSGYDIVVPTNQFLAKQIQAGIYQPIDKSKLSNYKELDPELLKLMTKFDPDNKYAVPYFWGVNTIGINTDKVTKALGGKLPEKQWDILFKKENVSKLKSCGVSVLDSPGEVFPMVLKYLGKDPASKNEADYKEAAALLKTIRPYITRFSSSGYINELAGGNLCLVYGYGGDLNIARVRAEEAKNKVKITPLVPKEGVAIWVDSMVIPKDAKNVDSAYKFIDYNMSAKVAAANANTVNYAPGSLAARKFIKKENLSNPSIFPTPQDIQHSFVMLPMDPKCSA</sequence>
<evidence type="ECO:0000256" key="6">
    <source>
        <dbReference type="SAM" id="SignalP"/>
    </source>
</evidence>
<reference evidence="7 8" key="1">
    <citation type="submission" date="2009-02" db="EMBL/GenBank/DDBJ databases">
        <title>Sequencing of the draft genome and assembly of Lutiella nitroferrum 2002.</title>
        <authorList>
            <consortium name="US DOE Joint Genome Institute (JGI-PGF)"/>
            <person name="Lucas S."/>
            <person name="Copeland A."/>
            <person name="Lapidus A."/>
            <person name="Glavina del Rio T."/>
            <person name="Tice H."/>
            <person name="Bruce D."/>
            <person name="Goodwin L."/>
            <person name="Pitluck S."/>
            <person name="Larimer F."/>
            <person name="Land M.L."/>
            <person name="Hauser L."/>
            <person name="Coates J.D."/>
        </authorList>
    </citation>
    <scope>NUCLEOTIDE SEQUENCE [LARGE SCALE GENOMIC DNA]</scope>
    <source>
        <strain evidence="7 8">2002</strain>
    </source>
</reference>
<feature type="signal peptide" evidence="6">
    <location>
        <begin position="1"/>
        <end position="22"/>
    </location>
</feature>
<proteinExistence type="inferred from homology"/>
<dbReference type="CDD" id="cd13659">
    <property type="entry name" value="PBP2_PotF"/>
    <property type="match status" value="1"/>
</dbReference>
<keyword evidence="2 5" id="KW-0813">Transport</keyword>
<dbReference type="AlphaFoldDB" id="B9Z6B8"/>
<dbReference type="InterPro" id="IPR006059">
    <property type="entry name" value="SBP"/>
</dbReference>
<dbReference type="Proteomes" id="UP000003165">
    <property type="component" value="Unassembled WGS sequence"/>
</dbReference>
<keyword evidence="3 6" id="KW-0732">Signal</keyword>
<evidence type="ECO:0000256" key="5">
    <source>
        <dbReference type="PIRNR" id="PIRNR019574"/>
    </source>
</evidence>
<organism evidence="7 8">
    <name type="scientific">Pseudogulbenkiania ferrooxidans 2002</name>
    <dbReference type="NCBI Taxonomy" id="279714"/>
    <lineage>
        <taxon>Bacteria</taxon>
        <taxon>Pseudomonadati</taxon>
        <taxon>Pseudomonadota</taxon>
        <taxon>Betaproteobacteria</taxon>
        <taxon>Neisseriales</taxon>
        <taxon>Chromobacteriaceae</taxon>
        <taxon>Pseudogulbenkiania</taxon>
    </lineage>
</organism>
<dbReference type="PANTHER" id="PTHR30222">
    <property type="entry name" value="SPERMIDINE/PUTRESCINE-BINDING PERIPLASMIC PROTEIN"/>
    <property type="match status" value="1"/>
</dbReference>
<dbReference type="eggNOG" id="COG0687">
    <property type="taxonomic scope" value="Bacteria"/>
</dbReference>